<dbReference type="CDD" id="cd11616">
    <property type="entry name" value="SAF_DH_OX_like"/>
    <property type="match status" value="1"/>
</dbReference>
<dbReference type="EMBL" id="JBHOMY010000110">
    <property type="protein sequence ID" value="MFC1459424.1"/>
    <property type="molecule type" value="Genomic_DNA"/>
</dbReference>
<dbReference type="RefSeq" id="WP_377031081.1">
    <property type="nucleotide sequence ID" value="NZ_JBHOMY010000110.1"/>
</dbReference>
<dbReference type="Pfam" id="PF08666">
    <property type="entry name" value="SAF"/>
    <property type="match status" value="1"/>
</dbReference>
<name>A0ABV6YDU2_9HYPH</name>
<dbReference type="Proteomes" id="UP001593940">
    <property type="component" value="Unassembled WGS sequence"/>
</dbReference>
<sequence length="440" mass="46952">MLSVDREMSRREASGRPLQIAMTGAGFMGRGITLQLVKKMPGLRLAVICNRTLSRARDCYVAAGVPAEEIVTVDTPSQLEDAIQAGKYAITEDYHNIVGASSIEIVLEGTGHVEYGARVLVEAIDAGKHLVLLNAEVDATIGPLLKFKADKAGVLISGCDGDQPAVQMNLYRYVRALGLDPLLCGNIKGLQDRYRTPATQAGFAAQWGMDPAMVTSFADGTKISFEQVLVANATGMKVATRGMMGVEHRGLIDEVVDRYDVDELRSFGGIVDYVIGAKPGPGCFVLAAAADPGQAIWLDYGKLGKGPLYAFYTPQHLMAIEAPLSLARVGLQRDVVIAPLAGPVVDVVAIAKRPLRAGETIDGLGGYMTYGVCENAATAAEQRLLLMGLAEGCRLKTDINQDVAISLDDIEPPPSSLAWQLRAEQDALFSFSSSNQGQQI</sequence>
<protein>
    <submittedName>
        <fullName evidence="2">NAD(P)H-dependent oxidoreductase</fullName>
    </submittedName>
</protein>
<evidence type="ECO:0000313" key="3">
    <source>
        <dbReference type="Proteomes" id="UP001593940"/>
    </source>
</evidence>
<dbReference type="Gene3D" id="3.40.50.720">
    <property type="entry name" value="NAD(P)-binding Rossmann-like Domain"/>
    <property type="match status" value="1"/>
</dbReference>
<dbReference type="InterPro" id="IPR036291">
    <property type="entry name" value="NAD(P)-bd_dom_sf"/>
</dbReference>
<dbReference type="InterPro" id="IPR013974">
    <property type="entry name" value="SAF"/>
</dbReference>
<evidence type="ECO:0000313" key="2">
    <source>
        <dbReference type="EMBL" id="MFC1459424.1"/>
    </source>
</evidence>
<comment type="caution">
    <text evidence="2">The sequence shown here is derived from an EMBL/GenBank/DDBJ whole genome shotgun (WGS) entry which is preliminary data.</text>
</comment>
<gene>
    <name evidence="2" type="ORF">ACETIH_22525</name>
</gene>
<keyword evidence="3" id="KW-1185">Reference proteome</keyword>
<dbReference type="SUPFAM" id="SSF51735">
    <property type="entry name" value="NAD(P)-binding Rossmann-fold domains"/>
    <property type="match status" value="1"/>
</dbReference>
<dbReference type="Pfam" id="PF21135">
    <property type="entry name" value="DRL_cat"/>
    <property type="match status" value="1"/>
</dbReference>
<dbReference type="InterPro" id="IPR048423">
    <property type="entry name" value="DRL_cat"/>
</dbReference>
<organism evidence="2 3">
    <name type="scientific">Microvirga arabica</name>
    <dbReference type="NCBI Taxonomy" id="1128671"/>
    <lineage>
        <taxon>Bacteria</taxon>
        <taxon>Pseudomonadati</taxon>
        <taxon>Pseudomonadota</taxon>
        <taxon>Alphaproteobacteria</taxon>
        <taxon>Hyphomicrobiales</taxon>
        <taxon>Methylobacteriaceae</taxon>
        <taxon>Microvirga</taxon>
    </lineage>
</organism>
<reference evidence="2 3" key="1">
    <citation type="submission" date="2024-09" db="EMBL/GenBank/DDBJ databases">
        <title>Nodulacao em especies de Leguminosae Basais da Amazonia e Caracterizacao dos Rizobios e Bacterias Associadas aos Nodulos.</title>
        <authorList>
            <person name="Jambeiro I.C.A."/>
            <person name="Lopes I.S."/>
            <person name="Aguiar E.R.G.R."/>
            <person name="Santos A.F.J."/>
            <person name="Dos Santos J.M.F."/>
            <person name="Gross E."/>
        </authorList>
    </citation>
    <scope>NUCLEOTIDE SEQUENCE [LARGE SCALE GENOMIC DNA]</scope>
    <source>
        <strain evidence="2 3">BRUESC1165</strain>
    </source>
</reference>
<dbReference type="SMART" id="SM00858">
    <property type="entry name" value="SAF"/>
    <property type="match status" value="1"/>
</dbReference>
<proteinExistence type="predicted"/>
<feature type="domain" description="SAF" evidence="1">
    <location>
        <begin position="346"/>
        <end position="411"/>
    </location>
</feature>
<dbReference type="PANTHER" id="PTHR37850">
    <property type="entry name" value="STRU PROTEIN"/>
    <property type="match status" value="1"/>
</dbReference>
<evidence type="ECO:0000259" key="1">
    <source>
        <dbReference type="SMART" id="SM00858"/>
    </source>
</evidence>
<dbReference type="PANTHER" id="PTHR37850:SF1">
    <property type="entry name" value="SAF DOMAIN PROTEIN"/>
    <property type="match status" value="1"/>
</dbReference>
<accession>A0ABV6YDU2</accession>